<keyword evidence="1" id="KW-0472">Membrane</keyword>
<reference evidence="4 5" key="1">
    <citation type="submission" date="2023-10" db="EMBL/GenBank/DDBJ databases">
        <title>Complete genome sequence of a Sphingomonadaceae bacterium.</title>
        <authorList>
            <person name="Yan C."/>
        </authorList>
    </citation>
    <scope>NUCLEOTIDE SEQUENCE [LARGE SCALE GENOMIC DNA]</scope>
    <source>
        <strain evidence="4 5">SCSIO 66989</strain>
    </source>
</reference>
<evidence type="ECO:0000259" key="2">
    <source>
        <dbReference type="Pfam" id="PF07290"/>
    </source>
</evidence>
<accession>A0AA97F9E8</accession>
<keyword evidence="5" id="KW-1185">Reference proteome</keyword>
<feature type="transmembrane region" description="Helical" evidence="1">
    <location>
        <begin position="106"/>
        <end position="123"/>
    </location>
</feature>
<dbReference type="RefSeq" id="WP_317081337.1">
    <property type="nucleotide sequence ID" value="NZ_CP136594.1"/>
</dbReference>
<feature type="transmembrane region" description="Helical" evidence="1">
    <location>
        <begin position="72"/>
        <end position="94"/>
    </location>
</feature>
<sequence>MSAFWFASENLFFTGSLFVMLLLGMFQAIGLGDLFGDADFEVADIDVADFDGEIGGFSDGLLGLLGLGKVPLMILLIVLLTIFGLVGLVGQMLIESLTGSYLTPWLAIPATAAIALPLTGATVRPLAKILPRDETTAISRDALIGRFATIEIGKAETGSPARARVIDMHGQKHLVMVEPDNAGQVLEQGEEILLVRREKTLFRAISRGGKKLPSLES</sequence>
<dbReference type="KEGG" id="acoa:RB602_13860"/>
<name>A0AA97F9E8_9SPHN</name>
<dbReference type="AlphaFoldDB" id="A0AA97F9E8"/>
<dbReference type="InterPro" id="IPR010840">
    <property type="entry name" value="YqiJ_OB"/>
</dbReference>
<protein>
    <submittedName>
        <fullName evidence="4">YqiJ family protein</fullName>
    </submittedName>
</protein>
<dbReference type="Proteomes" id="UP001302429">
    <property type="component" value="Chromosome"/>
</dbReference>
<evidence type="ECO:0000259" key="3">
    <source>
        <dbReference type="Pfam" id="PF21001"/>
    </source>
</evidence>
<dbReference type="Pfam" id="PF21001">
    <property type="entry name" value="YqiJ_N"/>
    <property type="match status" value="1"/>
</dbReference>
<feature type="transmembrane region" description="Helical" evidence="1">
    <location>
        <begin position="12"/>
        <end position="31"/>
    </location>
</feature>
<evidence type="ECO:0000256" key="1">
    <source>
        <dbReference type="SAM" id="Phobius"/>
    </source>
</evidence>
<dbReference type="EMBL" id="CP136594">
    <property type="protein sequence ID" value="WOE74905.1"/>
    <property type="molecule type" value="Genomic_DNA"/>
</dbReference>
<keyword evidence="1" id="KW-1133">Transmembrane helix</keyword>
<gene>
    <name evidence="4" type="ORF">RB602_13860</name>
</gene>
<dbReference type="Pfam" id="PF07290">
    <property type="entry name" value="YqiJ_OB"/>
    <property type="match status" value="1"/>
</dbReference>
<feature type="domain" description="Inner membrane protein YqiJ N-terminal" evidence="3">
    <location>
        <begin position="10"/>
        <end position="119"/>
    </location>
</feature>
<evidence type="ECO:0000313" key="4">
    <source>
        <dbReference type="EMBL" id="WOE74905.1"/>
    </source>
</evidence>
<dbReference type="InterPro" id="IPR048376">
    <property type="entry name" value="YqiJ_N"/>
</dbReference>
<evidence type="ECO:0000313" key="5">
    <source>
        <dbReference type="Proteomes" id="UP001302429"/>
    </source>
</evidence>
<organism evidence="4 5">
    <name type="scientific">Alterisphingorhabdus coralli</name>
    <dbReference type="NCBI Taxonomy" id="3071408"/>
    <lineage>
        <taxon>Bacteria</taxon>
        <taxon>Pseudomonadati</taxon>
        <taxon>Pseudomonadota</taxon>
        <taxon>Alphaproteobacteria</taxon>
        <taxon>Sphingomonadales</taxon>
        <taxon>Sphingomonadaceae</taxon>
        <taxon>Alterisphingorhabdus (ex Yan et al. 2024)</taxon>
    </lineage>
</organism>
<keyword evidence="1" id="KW-0812">Transmembrane</keyword>
<feature type="domain" description="Inner membrane protein YqiJ OB-fold" evidence="2">
    <location>
        <begin position="143"/>
        <end position="205"/>
    </location>
</feature>
<proteinExistence type="predicted"/>